<proteinExistence type="predicted"/>
<dbReference type="InterPro" id="IPR008271">
    <property type="entry name" value="Ser/Thr_kinase_AS"/>
</dbReference>
<keyword evidence="9" id="KW-1185">Reference proteome</keyword>
<sequence>MEPDDELVVAGRYRLIALAGFGGMGRVWRAHDDLLDREVAVKEVLAPDDLPDPARAKIQRDTVREARAAARLDHPHVVGIFDVIQASGRSWIVMEYVPSRSLHDIVISDGPLPHRNAARIAASLLDALDAAHRAGVLHLDVKPQNVLIAEDGRVVLTDFGLATMITAPAGHDEPLMGSPFYIAPERVRDGASSRQADLWSLGATLYMAVEGRPPYDRPDAAEAITALLTEAPDPPQHPGPLHTVIAGLLTTDPERRLTADDARLALRNLNRRAVGVHAVPVSPRPAGKAVRYRSTAATPRWRGLLVAGIAAAIATIGATAGVRAYGSESVPAAVVTPVSASPTPPSVTLTDAVRDDEAPVSLPEGWLWHVDTAGFALPVPRGWQRGTTPDGVCFGDTNGVRSFTVEPGGPLDGRPLRRWQDAEQKPPPGYQKISMGPLLITGGGADWEYSWQPATGPRMHTYRMLLAAGDDRSYALTWTSRDADWSLDLPVQRILVNGFRDSAEPAVTWTIPGP</sequence>
<dbReference type="Gene3D" id="3.30.200.20">
    <property type="entry name" value="Phosphorylase Kinase, domain 1"/>
    <property type="match status" value="1"/>
</dbReference>
<evidence type="ECO:0000256" key="3">
    <source>
        <dbReference type="ARBA" id="ARBA00022679"/>
    </source>
</evidence>
<evidence type="ECO:0000313" key="8">
    <source>
        <dbReference type="EMBL" id="GID62008.1"/>
    </source>
</evidence>
<feature type="domain" description="Protein kinase" evidence="7">
    <location>
        <begin position="13"/>
        <end position="269"/>
    </location>
</feature>
<comment type="caution">
    <text evidence="8">The sequence shown here is derived from an EMBL/GenBank/DDBJ whole genome shotgun (WGS) entry which is preliminary data.</text>
</comment>
<keyword evidence="3" id="KW-0808">Transferase</keyword>
<dbReference type="SUPFAM" id="SSF56112">
    <property type="entry name" value="Protein kinase-like (PK-like)"/>
    <property type="match status" value="1"/>
</dbReference>
<organism evidence="8 9">
    <name type="scientific">Actinoplanes couchii</name>
    <dbReference type="NCBI Taxonomy" id="403638"/>
    <lineage>
        <taxon>Bacteria</taxon>
        <taxon>Bacillati</taxon>
        <taxon>Actinomycetota</taxon>
        <taxon>Actinomycetes</taxon>
        <taxon>Micromonosporales</taxon>
        <taxon>Micromonosporaceae</taxon>
        <taxon>Actinoplanes</taxon>
    </lineage>
</organism>
<dbReference type="EC" id="2.7.11.1" evidence="1"/>
<evidence type="ECO:0000256" key="4">
    <source>
        <dbReference type="ARBA" id="ARBA00022741"/>
    </source>
</evidence>
<dbReference type="PROSITE" id="PS00108">
    <property type="entry name" value="PROTEIN_KINASE_ST"/>
    <property type="match status" value="1"/>
</dbReference>
<reference evidence="8 9" key="1">
    <citation type="submission" date="2021-01" db="EMBL/GenBank/DDBJ databases">
        <title>Whole genome shotgun sequence of Actinoplanes couchii NBRC 106145.</title>
        <authorList>
            <person name="Komaki H."/>
            <person name="Tamura T."/>
        </authorList>
    </citation>
    <scope>NUCLEOTIDE SEQUENCE [LARGE SCALE GENOMIC DNA]</scope>
    <source>
        <strain evidence="8 9">NBRC 106145</strain>
    </source>
</reference>
<dbReference type="PROSITE" id="PS50011">
    <property type="entry name" value="PROTEIN_KINASE_DOM"/>
    <property type="match status" value="1"/>
</dbReference>
<evidence type="ECO:0000256" key="6">
    <source>
        <dbReference type="ARBA" id="ARBA00022840"/>
    </source>
</evidence>
<name>A0ABQ3XU13_9ACTN</name>
<evidence type="ECO:0000313" key="9">
    <source>
        <dbReference type="Proteomes" id="UP000612282"/>
    </source>
</evidence>
<keyword evidence="2" id="KW-0723">Serine/threonine-protein kinase</keyword>
<keyword evidence="5" id="KW-0418">Kinase</keyword>
<evidence type="ECO:0000256" key="5">
    <source>
        <dbReference type="ARBA" id="ARBA00022777"/>
    </source>
</evidence>
<evidence type="ECO:0000256" key="2">
    <source>
        <dbReference type="ARBA" id="ARBA00022527"/>
    </source>
</evidence>
<dbReference type="EMBL" id="BOMG01000156">
    <property type="protein sequence ID" value="GID62008.1"/>
    <property type="molecule type" value="Genomic_DNA"/>
</dbReference>
<dbReference type="Pfam" id="PF00069">
    <property type="entry name" value="Pkinase"/>
    <property type="match status" value="1"/>
</dbReference>
<dbReference type="CDD" id="cd14014">
    <property type="entry name" value="STKc_PknB_like"/>
    <property type="match status" value="1"/>
</dbReference>
<protein>
    <recommendedName>
        <fullName evidence="1">non-specific serine/threonine protein kinase</fullName>
        <ecNumber evidence="1">2.7.11.1</ecNumber>
    </recommendedName>
</protein>
<dbReference type="PANTHER" id="PTHR43289">
    <property type="entry name" value="MITOGEN-ACTIVATED PROTEIN KINASE KINASE KINASE 20-RELATED"/>
    <property type="match status" value="1"/>
</dbReference>
<dbReference type="InterPro" id="IPR000719">
    <property type="entry name" value="Prot_kinase_dom"/>
</dbReference>
<gene>
    <name evidence="8" type="ORF">Aco03nite_104120</name>
</gene>
<dbReference type="PANTHER" id="PTHR43289:SF6">
    <property type="entry name" value="SERINE_THREONINE-PROTEIN KINASE NEKL-3"/>
    <property type="match status" value="1"/>
</dbReference>
<evidence type="ECO:0000259" key="7">
    <source>
        <dbReference type="PROSITE" id="PS50011"/>
    </source>
</evidence>
<dbReference type="SMART" id="SM00220">
    <property type="entry name" value="S_TKc"/>
    <property type="match status" value="1"/>
</dbReference>
<dbReference type="Gene3D" id="1.10.510.10">
    <property type="entry name" value="Transferase(Phosphotransferase) domain 1"/>
    <property type="match status" value="1"/>
</dbReference>
<accession>A0ABQ3XU13</accession>
<keyword evidence="6" id="KW-0067">ATP-binding</keyword>
<keyword evidence="4" id="KW-0547">Nucleotide-binding</keyword>
<dbReference type="Proteomes" id="UP000612282">
    <property type="component" value="Unassembled WGS sequence"/>
</dbReference>
<dbReference type="InterPro" id="IPR011009">
    <property type="entry name" value="Kinase-like_dom_sf"/>
</dbReference>
<evidence type="ECO:0000256" key="1">
    <source>
        <dbReference type="ARBA" id="ARBA00012513"/>
    </source>
</evidence>
<dbReference type="RefSeq" id="WP_203810539.1">
    <property type="nucleotide sequence ID" value="NZ_BAAAQE010000119.1"/>
</dbReference>